<sequence>MACNDSDTGDWRKYQKAMYDFYQLSFLGVACCLSCTGERILERSCKCHGQKNRSRSISRYDNLKLTKHKPDEPCMWRDICQRVRGVDYQSWGKLISRESSEATINQNRGNTVRTGHRAVKEVMDASTSLVDIMESDWKREIRRNLCGLRLPSKIILFLWNIVSNNLSCDLEMRKSIRQGNRPCSLCHQEHDSTSLDHLFISCDFARTVWFGSDISLRVSNLPLKDVRILIHSVIVRNTWTAEEERDLPCNVASILWCIWRQRNKVCFSREVADPTATIHHAKELARHWYQRFKQYKPGCNPNNCSVPEHKPESTRISMSPFLRSVMDLGPHDKQNKSRFFSQYDDLMVGCFVYRDDPPLVSCENAI</sequence>
<dbReference type="Pfam" id="PF13966">
    <property type="entry name" value="zf-RVT"/>
    <property type="match status" value="1"/>
</dbReference>
<dbReference type="EMBL" id="JBBPBN010000114">
    <property type="protein sequence ID" value="KAK8977992.1"/>
    <property type="molecule type" value="Genomic_DNA"/>
</dbReference>
<protein>
    <recommendedName>
        <fullName evidence="1">Reverse transcriptase zinc-binding domain-containing protein</fullName>
    </recommendedName>
</protein>
<organism evidence="2 3">
    <name type="scientific">Hibiscus sabdariffa</name>
    <name type="common">roselle</name>
    <dbReference type="NCBI Taxonomy" id="183260"/>
    <lineage>
        <taxon>Eukaryota</taxon>
        <taxon>Viridiplantae</taxon>
        <taxon>Streptophyta</taxon>
        <taxon>Embryophyta</taxon>
        <taxon>Tracheophyta</taxon>
        <taxon>Spermatophyta</taxon>
        <taxon>Magnoliopsida</taxon>
        <taxon>eudicotyledons</taxon>
        <taxon>Gunneridae</taxon>
        <taxon>Pentapetalae</taxon>
        <taxon>rosids</taxon>
        <taxon>malvids</taxon>
        <taxon>Malvales</taxon>
        <taxon>Malvaceae</taxon>
        <taxon>Malvoideae</taxon>
        <taxon>Hibiscus</taxon>
    </lineage>
</organism>
<dbReference type="Proteomes" id="UP001396334">
    <property type="component" value="Unassembled WGS sequence"/>
</dbReference>
<evidence type="ECO:0000313" key="2">
    <source>
        <dbReference type="EMBL" id="KAK8977992.1"/>
    </source>
</evidence>
<feature type="domain" description="Reverse transcriptase zinc-binding" evidence="1">
    <location>
        <begin position="149"/>
        <end position="209"/>
    </location>
</feature>
<keyword evidence="3" id="KW-1185">Reference proteome</keyword>
<dbReference type="InterPro" id="IPR026960">
    <property type="entry name" value="RVT-Znf"/>
</dbReference>
<accession>A0ABR2NPA1</accession>
<reference evidence="2 3" key="1">
    <citation type="journal article" date="2024" name="G3 (Bethesda)">
        <title>Genome assembly of Hibiscus sabdariffa L. provides insights into metabolisms of medicinal natural products.</title>
        <authorList>
            <person name="Kim T."/>
        </authorList>
    </citation>
    <scope>NUCLEOTIDE SEQUENCE [LARGE SCALE GENOMIC DNA]</scope>
    <source>
        <strain evidence="2">TK-2024</strain>
        <tissue evidence="2">Old leaves</tissue>
    </source>
</reference>
<proteinExistence type="predicted"/>
<name>A0ABR2NPA1_9ROSI</name>
<evidence type="ECO:0000259" key="1">
    <source>
        <dbReference type="Pfam" id="PF13966"/>
    </source>
</evidence>
<gene>
    <name evidence="2" type="ORF">V6N11_062795</name>
</gene>
<evidence type="ECO:0000313" key="3">
    <source>
        <dbReference type="Proteomes" id="UP001396334"/>
    </source>
</evidence>
<comment type="caution">
    <text evidence="2">The sequence shown here is derived from an EMBL/GenBank/DDBJ whole genome shotgun (WGS) entry which is preliminary data.</text>
</comment>